<dbReference type="InterPro" id="IPR023214">
    <property type="entry name" value="HAD_sf"/>
</dbReference>
<dbReference type="GO" id="GO:0006281">
    <property type="term" value="P:DNA repair"/>
    <property type="evidence" value="ECO:0007669"/>
    <property type="project" value="TreeGrafter"/>
</dbReference>
<dbReference type="EMBL" id="MWIO01000043">
    <property type="protein sequence ID" value="THD06219.1"/>
    <property type="molecule type" value="Genomic_DNA"/>
</dbReference>
<dbReference type="Gene3D" id="1.10.150.240">
    <property type="entry name" value="Putative phosphatase, domain 2"/>
    <property type="match status" value="1"/>
</dbReference>
<accession>A0A4S3KCW3</accession>
<dbReference type="InterPro" id="IPR050155">
    <property type="entry name" value="HAD-like_hydrolase_sf"/>
</dbReference>
<keyword evidence="2" id="KW-1185">Reference proteome</keyword>
<dbReference type="SUPFAM" id="SSF56784">
    <property type="entry name" value="HAD-like"/>
    <property type="match status" value="1"/>
</dbReference>
<evidence type="ECO:0000313" key="1">
    <source>
        <dbReference type="EMBL" id="THD06219.1"/>
    </source>
</evidence>
<dbReference type="AlphaFoldDB" id="A0A4S3KCW3"/>
<sequence length="206" mass="23003">MPYDLIIFDLDGTLADSFAFFVSVYNRLADRHGFRRIAPAEIEALRGRSAREVMRHVGLPRWKLPCVARSFVRTMHEADIPLFAGIEPMLQRLQRSGVALALVSSNAVDNCRRILGDAHWQRLAHVECGASIFGKRRRIVRILRAAGTDPTRAIYIGDQATDADAARRAGVAFGAVAWGYATRLSLERLRPTRLFDTVEDLAELTA</sequence>
<dbReference type="RefSeq" id="WP_136259335.1">
    <property type="nucleotide sequence ID" value="NZ_MWIO01000043.1"/>
</dbReference>
<dbReference type="SFLD" id="SFLDS00003">
    <property type="entry name" value="Haloacid_Dehalogenase"/>
    <property type="match status" value="1"/>
</dbReference>
<dbReference type="InterPro" id="IPR023198">
    <property type="entry name" value="PGP-like_dom2"/>
</dbReference>
<dbReference type="Proteomes" id="UP000306317">
    <property type="component" value="Unassembled WGS sequence"/>
</dbReference>
<name>A0A4S3KCW3_9GAMM</name>
<dbReference type="GO" id="GO:0008967">
    <property type="term" value="F:phosphoglycolate phosphatase activity"/>
    <property type="evidence" value="ECO:0007669"/>
    <property type="project" value="TreeGrafter"/>
</dbReference>
<gene>
    <name evidence="1" type="ORF">B1991_14185</name>
</gene>
<dbReference type="InterPro" id="IPR036412">
    <property type="entry name" value="HAD-like_sf"/>
</dbReference>
<dbReference type="OrthoDB" id="9792518at2"/>
<proteinExistence type="predicted"/>
<organism evidence="1 2">
    <name type="scientific">Rhodanobacter lindaniclasticus</name>
    <dbReference type="NCBI Taxonomy" id="75310"/>
    <lineage>
        <taxon>Bacteria</taxon>
        <taxon>Pseudomonadati</taxon>
        <taxon>Pseudomonadota</taxon>
        <taxon>Gammaproteobacteria</taxon>
        <taxon>Lysobacterales</taxon>
        <taxon>Rhodanobacteraceae</taxon>
        <taxon>Rhodanobacter</taxon>
    </lineage>
</organism>
<protein>
    <submittedName>
        <fullName evidence="1">Haloacid dehalogenase</fullName>
    </submittedName>
</protein>
<dbReference type="GO" id="GO:0005829">
    <property type="term" value="C:cytosol"/>
    <property type="evidence" value="ECO:0007669"/>
    <property type="project" value="TreeGrafter"/>
</dbReference>
<dbReference type="InterPro" id="IPR041492">
    <property type="entry name" value="HAD_2"/>
</dbReference>
<dbReference type="PANTHER" id="PTHR43434">
    <property type="entry name" value="PHOSPHOGLYCOLATE PHOSPHATASE"/>
    <property type="match status" value="1"/>
</dbReference>
<dbReference type="SFLD" id="SFLDG01129">
    <property type="entry name" value="C1.5:_HAD__Beta-PGM__Phosphata"/>
    <property type="match status" value="1"/>
</dbReference>
<dbReference type="Pfam" id="PF13419">
    <property type="entry name" value="HAD_2"/>
    <property type="match status" value="1"/>
</dbReference>
<dbReference type="Gene3D" id="3.40.50.1000">
    <property type="entry name" value="HAD superfamily/HAD-like"/>
    <property type="match status" value="1"/>
</dbReference>
<reference evidence="1 2" key="1">
    <citation type="submission" date="2017-02" db="EMBL/GenBank/DDBJ databases">
        <title>Whole genome sequencing of Rhodanobacter lindaniclasticus DSM 17932.</title>
        <authorList>
            <person name="Kumar S."/>
            <person name="Patil P."/>
            <person name="Patil P.B."/>
        </authorList>
    </citation>
    <scope>NUCLEOTIDE SEQUENCE [LARGE SCALE GENOMIC DNA]</scope>
    <source>
        <strain evidence="1 2">DSM 17932</strain>
    </source>
</reference>
<dbReference type="PANTHER" id="PTHR43434:SF13">
    <property type="entry name" value="PHOSPHOGLYCOLATE PHOSPHATASE"/>
    <property type="match status" value="1"/>
</dbReference>
<evidence type="ECO:0000313" key="2">
    <source>
        <dbReference type="Proteomes" id="UP000306317"/>
    </source>
</evidence>
<comment type="caution">
    <text evidence="1">The sequence shown here is derived from an EMBL/GenBank/DDBJ whole genome shotgun (WGS) entry which is preliminary data.</text>
</comment>